<keyword evidence="3" id="KW-1003">Cell membrane</keyword>
<feature type="transmembrane region" description="Helical" evidence="9">
    <location>
        <begin position="37"/>
        <end position="55"/>
    </location>
</feature>
<evidence type="ECO:0000256" key="8">
    <source>
        <dbReference type="ARBA" id="ARBA00037998"/>
    </source>
</evidence>
<evidence type="ECO:0000313" key="11">
    <source>
        <dbReference type="Proteomes" id="UP001597042"/>
    </source>
</evidence>
<dbReference type="EMBL" id="JBHTIM010000001">
    <property type="protein sequence ID" value="MFD0781149.1"/>
    <property type="molecule type" value="Genomic_DNA"/>
</dbReference>
<feature type="transmembrane region" description="Helical" evidence="9">
    <location>
        <begin position="286"/>
        <end position="304"/>
    </location>
</feature>
<evidence type="ECO:0000256" key="3">
    <source>
        <dbReference type="ARBA" id="ARBA00022475"/>
    </source>
</evidence>
<name>A0ABW2ZR83_9MICO</name>
<evidence type="ECO:0000256" key="9">
    <source>
        <dbReference type="SAM" id="Phobius"/>
    </source>
</evidence>
<feature type="transmembrane region" description="Helical" evidence="9">
    <location>
        <begin position="12"/>
        <end position="30"/>
    </location>
</feature>
<dbReference type="CDD" id="cd06582">
    <property type="entry name" value="TM_PBP1_LivH_like"/>
    <property type="match status" value="1"/>
</dbReference>
<keyword evidence="4 9" id="KW-0812">Transmembrane</keyword>
<dbReference type="PANTHER" id="PTHR11795">
    <property type="entry name" value="BRANCHED-CHAIN AMINO ACID TRANSPORT SYSTEM PERMEASE PROTEIN LIVH"/>
    <property type="match status" value="1"/>
</dbReference>
<dbReference type="Pfam" id="PF02653">
    <property type="entry name" value="BPD_transp_2"/>
    <property type="match status" value="1"/>
</dbReference>
<evidence type="ECO:0000256" key="7">
    <source>
        <dbReference type="ARBA" id="ARBA00023136"/>
    </source>
</evidence>
<dbReference type="RefSeq" id="WP_378750140.1">
    <property type="nucleotide sequence ID" value="NZ_JBHSSV010000002.1"/>
</dbReference>
<feature type="transmembrane region" description="Helical" evidence="9">
    <location>
        <begin position="229"/>
        <end position="248"/>
    </location>
</feature>
<keyword evidence="7 9" id="KW-0472">Membrane</keyword>
<feature type="transmembrane region" description="Helical" evidence="9">
    <location>
        <begin position="155"/>
        <end position="173"/>
    </location>
</feature>
<dbReference type="InterPro" id="IPR001851">
    <property type="entry name" value="ABC_transp_permease"/>
</dbReference>
<evidence type="ECO:0000256" key="4">
    <source>
        <dbReference type="ARBA" id="ARBA00022692"/>
    </source>
</evidence>
<accession>A0ABW2ZR83</accession>
<organism evidence="10 11">
    <name type="scientific">Microbacterium koreense</name>
    <dbReference type="NCBI Taxonomy" id="323761"/>
    <lineage>
        <taxon>Bacteria</taxon>
        <taxon>Bacillati</taxon>
        <taxon>Actinomycetota</taxon>
        <taxon>Actinomycetes</taxon>
        <taxon>Micrococcales</taxon>
        <taxon>Microbacteriaceae</taxon>
        <taxon>Microbacterium</taxon>
    </lineage>
</organism>
<feature type="transmembrane region" description="Helical" evidence="9">
    <location>
        <begin position="91"/>
        <end position="114"/>
    </location>
</feature>
<keyword evidence="2" id="KW-0813">Transport</keyword>
<evidence type="ECO:0000313" key="10">
    <source>
        <dbReference type="EMBL" id="MFD0781149.1"/>
    </source>
</evidence>
<keyword evidence="11" id="KW-1185">Reference proteome</keyword>
<comment type="caution">
    <text evidence="10">The sequence shown here is derived from an EMBL/GenBank/DDBJ whole genome shotgun (WGS) entry which is preliminary data.</text>
</comment>
<feature type="transmembrane region" description="Helical" evidence="9">
    <location>
        <begin position="205"/>
        <end position="223"/>
    </location>
</feature>
<evidence type="ECO:0000256" key="2">
    <source>
        <dbReference type="ARBA" id="ARBA00022448"/>
    </source>
</evidence>
<proteinExistence type="inferred from homology"/>
<evidence type="ECO:0000256" key="6">
    <source>
        <dbReference type="ARBA" id="ARBA00022989"/>
    </source>
</evidence>
<keyword evidence="6 9" id="KW-1133">Transmembrane helix</keyword>
<feature type="transmembrane region" description="Helical" evidence="9">
    <location>
        <begin position="61"/>
        <end position="79"/>
    </location>
</feature>
<evidence type="ECO:0000256" key="5">
    <source>
        <dbReference type="ARBA" id="ARBA00022970"/>
    </source>
</evidence>
<dbReference type="InterPro" id="IPR052157">
    <property type="entry name" value="BCAA_transport_permease"/>
</dbReference>
<reference evidence="11" key="1">
    <citation type="journal article" date="2019" name="Int. J. Syst. Evol. Microbiol.">
        <title>The Global Catalogue of Microorganisms (GCM) 10K type strain sequencing project: providing services to taxonomists for standard genome sequencing and annotation.</title>
        <authorList>
            <consortium name="The Broad Institute Genomics Platform"/>
            <consortium name="The Broad Institute Genome Sequencing Center for Infectious Disease"/>
            <person name="Wu L."/>
            <person name="Ma J."/>
        </authorList>
    </citation>
    <scope>NUCLEOTIDE SEQUENCE [LARGE SCALE GENOMIC DNA]</scope>
    <source>
        <strain evidence="11">CCUG 50754</strain>
    </source>
</reference>
<comment type="similarity">
    <text evidence="8">Belongs to the binding-protein-dependent transport system permease family. LivHM subfamily.</text>
</comment>
<comment type="subcellular location">
    <subcellularLocation>
        <location evidence="1">Cell membrane</location>
        <topology evidence="1">Multi-pass membrane protein</topology>
    </subcellularLocation>
</comment>
<sequence length="312" mass="32565">MSTLLSSLATGLGQGAVYALIAVSFVIIYRATGVLNFAQPALLILGTFATSVFATQIGLPFWLAVVLGVLIIAILSVGIERVAIRPMVGRPAFSAAIVTVGLFIVLLVVAFRLFDSQPRTVGDPWQLQVFCLGGEATESFGVVGCTGGVQIYQNAVGRVLIALVVIGLLGWWLSRSKLGLAMRATSLDQETALAQGISVGRMFSISWAIGGGLAALAGALLAANGSVVQATDALFALVALPAIIIGGLDSLRGAVVGGLIVGLSMALTKTYQTTFAPWLGTNFENVVPYLLMLIVLLVRPYGIFGTREVQRV</sequence>
<protein>
    <submittedName>
        <fullName evidence="10">Branched-chain amino acid ABC transporter permease</fullName>
    </submittedName>
</protein>
<evidence type="ECO:0000256" key="1">
    <source>
        <dbReference type="ARBA" id="ARBA00004651"/>
    </source>
</evidence>
<gene>
    <name evidence="10" type="ORF">ACFQZV_07520</name>
</gene>
<keyword evidence="5" id="KW-0029">Amino-acid transport</keyword>
<dbReference type="Proteomes" id="UP001597042">
    <property type="component" value="Unassembled WGS sequence"/>
</dbReference>
<dbReference type="PANTHER" id="PTHR11795:SF451">
    <property type="entry name" value="ABC TRANSPORTER PERMEASE PROTEIN"/>
    <property type="match status" value="1"/>
</dbReference>